<comment type="similarity">
    <text evidence="1 3">Belongs to the short-chain dehydrogenases/reductases (SDR) family.</text>
</comment>
<dbReference type="OrthoDB" id="5178125at2"/>
<reference evidence="5 6" key="1">
    <citation type="submission" date="2016-06" db="EMBL/GenBank/DDBJ databases">
        <authorList>
            <person name="Kjaerup R.B."/>
            <person name="Dalgaard T.S."/>
            <person name="Juul-Madsen H.R."/>
        </authorList>
    </citation>
    <scope>NUCLEOTIDE SEQUENCE [LARGE SCALE GENOMIC DNA]</scope>
    <source>
        <strain evidence="5 6">1245335.1</strain>
    </source>
</reference>
<dbReference type="PRINTS" id="PR00080">
    <property type="entry name" value="SDRFAMILY"/>
</dbReference>
<dbReference type="Proteomes" id="UP000093819">
    <property type="component" value="Unassembled WGS sequence"/>
</dbReference>
<evidence type="ECO:0000256" key="3">
    <source>
        <dbReference type="RuleBase" id="RU000363"/>
    </source>
</evidence>
<gene>
    <name evidence="5" type="ORF">A5635_22565</name>
</gene>
<dbReference type="PRINTS" id="PR00081">
    <property type="entry name" value="GDHRDH"/>
</dbReference>
<organism evidence="5 6">
    <name type="scientific">Mycobacterium asiaticum</name>
    <dbReference type="NCBI Taxonomy" id="1790"/>
    <lineage>
        <taxon>Bacteria</taxon>
        <taxon>Bacillati</taxon>
        <taxon>Actinomycetota</taxon>
        <taxon>Actinomycetes</taxon>
        <taxon>Mycobacteriales</taxon>
        <taxon>Mycobacteriaceae</taxon>
        <taxon>Mycobacterium</taxon>
    </lineage>
</organism>
<dbReference type="Pfam" id="PF00106">
    <property type="entry name" value="adh_short"/>
    <property type="match status" value="1"/>
</dbReference>
<evidence type="ECO:0000313" key="5">
    <source>
        <dbReference type="EMBL" id="OBK21980.1"/>
    </source>
</evidence>
<proteinExistence type="inferred from homology"/>
<dbReference type="PROSITE" id="PS00061">
    <property type="entry name" value="ADH_SHORT"/>
    <property type="match status" value="1"/>
</dbReference>
<evidence type="ECO:0000259" key="4">
    <source>
        <dbReference type="SMART" id="SM00822"/>
    </source>
</evidence>
<comment type="caution">
    <text evidence="5">The sequence shown here is derived from an EMBL/GenBank/DDBJ whole genome shotgun (WGS) entry which is preliminary data.</text>
</comment>
<dbReference type="InterPro" id="IPR020904">
    <property type="entry name" value="Sc_DH/Rdtase_CS"/>
</dbReference>
<name>A0A1A3NKV5_MYCAS</name>
<dbReference type="GO" id="GO:0016491">
    <property type="term" value="F:oxidoreductase activity"/>
    <property type="evidence" value="ECO:0007669"/>
    <property type="project" value="UniProtKB-KW"/>
</dbReference>
<accession>A0A1A3NKV5</accession>
<dbReference type="AlphaFoldDB" id="A0A1A3NKV5"/>
<dbReference type="Gene3D" id="3.40.50.720">
    <property type="entry name" value="NAD(P)-binding Rossmann-like Domain"/>
    <property type="match status" value="1"/>
</dbReference>
<dbReference type="EMBL" id="LZLR01000099">
    <property type="protein sequence ID" value="OBK21980.1"/>
    <property type="molecule type" value="Genomic_DNA"/>
</dbReference>
<dbReference type="InterPro" id="IPR002347">
    <property type="entry name" value="SDR_fam"/>
</dbReference>
<sequence length="265" mass="26900">MELTGKSVLLTGATGGLGRAIAKALAERGAHLIVSSRKPQELAELVASLPGAGHRAIVSDLAEPGAGPALLAEAGPIDVLVSNAALPASGKLDSYTAEQVDRALRVNLEVPVQMTRELIPAFIARGSGHFVYISSISGKTATARASLYAATKFGLRGFALCLRDDLRPDGIGVSVVSPGAISGAGMFADSGADAPPLIGTGKPEQVGAAVVSAIERNRGEVTVAPLRQRALARFAANAPEVASRLAGNVTAKAADQVAAGQLDKR</sequence>
<evidence type="ECO:0000256" key="2">
    <source>
        <dbReference type="ARBA" id="ARBA00023002"/>
    </source>
</evidence>
<feature type="domain" description="Ketoreductase" evidence="4">
    <location>
        <begin position="6"/>
        <end position="184"/>
    </location>
</feature>
<dbReference type="GO" id="GO:0016020">
    <property type="term" value="C:membrane"/>
    <property type="evidence" value="ECO:0007669"/>
    <property type="project" value="TreeGrafter"/>
</dbReference>
<dbReference type="RefSeq" id="WP_065035700.1">
    <property type="nucleotide sequence ID" value="NZ_LZLR01000099.1"/>
</dbReference>
<dbReference type="InterPro" id="IPR057326">
    <property type="entry name" value="KR_dom"/>
</dbReference>
<dbReference type="PANTHER" id="PTHR44196:SF1">
    <property type="entry name" value="DEHYDROGENASE_REDUCTASE SDR FAMILY MEMBER 7B"/>
    <property type="match status" value="1"/>
</dbReference>
<evidence type="ECO:0000256" key="1">
    <source>
        <dbReference type="ARBA" id="ARBA00006484"/>
    </source>
</evidence>
<dbReference type="SMART" id="SM00822">
    <property type="entry name" value="PKS_KR"/>
    <property type="match status" value="1"/>
</dbReference>
<dbReference type="SUPFAM" id="SSF51735">
    <property type="entry name" value="NAD(P)-binding Rossmann-fold domains"/>
    <property type="match status" value="1"/>
</dbReference>
<keyword evidence="2" id="KW-0560">Oxidoreductase</keyword>
<dbReference type="PANTHER" id="PTHR44196">
    <property type="entry name" value="DEHYDROGENASE/REDUCTASE SDR FAMILY MEMBER 7B"/>
    <property type="match status" value="1"/>
</dbReference>
<protein>
    <submittedName>
        <fullName evidence="5">Oxidoreductase</fullName>
    </submittedName>
</protein>
<evidence type="ECO:0000313" key="6">
    <source>
        <dbReference type="Proteomes" id="UP000093819"/>
    </source>
</evidence>
<dbReference type="InterPro" id="IPR036291">
    <property type="entry name" value="NAD(P)-bd_dom_sf"/>
</dbReference>